<sequence length="73" mass="8538">MRSHVWGNIKLDTTGMIDRKVMRFMSDASIYAYLSMQEAIKDSGLADDMVSNDRTGLIRRFRRWFSTQSGCRR</sequence>
<gene>
    <name evidence="1" type="primary">fabB_2</name>
    <name evidence="1" type="ORF">NCTC8105_03274</name>
</gene>
<organism evidence="1 2">
    <name type="scientific">Hafnia alvei</name>
    <dbReference type="NCBI Taxonomy" id="569"/>
    <lineage>
        <taxon>Bacteria</taxon>
        <taxon>Pseudomonadati</taxon>
        <taxon>Pseudomonadota</taxon>
        <taxon>Gammaproteobacteria</taxon>
        <taxon>Enterobacterales</taxon>
        <taxon>Hafniaceae</taxon>
        <taxon>Hafnia</taxon>
    </lineage>
</organism>
<evidence type="ECO:0000313" key="2">
    <source>
        <dbReference type="Proteomes" id="UP000254821"/>
    </source>
</evidence>
<dbReference type="GO" id="GO:0004315">
    <property type="term" value="F:3-oxoacyl-[acyl-carrier-protein] synthase activity"/>
    <property type="evidence" value="ECO:0007669"/>
    <property type="project" value="UniProtKB-EC"/>
</dbReference>
<reference evidence="1 2" key="1">
    <citation type="submission" date="2018-06" db="EMBL/GenBank/DDBJ databases">
        <authorList>
            <consortium name="Pathogen Informatics"/>
            <person name="Doyle S."/>
        </authorList>
    </citation>
    <scope>NUCLEOTIDE SEQUENCE [LARGE SCALE GENOMIC DNA]</scope>
    <source>
        <strain evidence="1 2">NCTC8105</strain>
    </source>
</reference>
<dbReference type="AlphaFoldDB" id="A0A377PKE7"/>
<keyword evidence="1" id="KW-0808">Transferase</keyword>
<dbReference type="SUPFAM" id="SSF53901">
    <property type="entry name" value="Thiolase-like"/>
    <property type="match status" value="1"/>
</dbReference>
<dbReference type="InterPro" id="IPR016039">
    <property type="entry name" value="Thiolase-like"/>
</dbReference>
<protein>
    <submittedName>
        <fullName evidence="1">3-oxoacyl-[acyl-carrier-protein] synthase 1</fullName>
        <ecNumber evidence="1">2.3.1.41</ecNumber>
    </submittedName>
</protein>
<dbReference type="EC" id="2.3.1.41" evidence="1"/>
<proteinExistence type="predicted"/>
<accession>A0A377PKE7</accession>
<name>A0A377PKE7_HAFAL</name>
<keyword evidence="1" id="KW-0012">Acyltransferase</keyword>
<evidence type="ECO:0000313" key="1">
    <source>
        <dbReference type="EMBL" id="STQ81098.1"/>
    </source>
</evidence>
<dbReference type="Proteomes" id="UP000254821">
    <property type="component" value="Unassembled WGS sequence"/>
</dbReference>
<dbReference type="EMBL" id="UGHP01000001">
    <property type="protein sequence ID" value="STQ81098.1"/>
    <property type="molecule type" value="Genomic_DNA"/>
</dbReference>